<dbReference type="GeneID" id="41997596"/>
<comment type="caution">
    <text evidence="3">The sequence shown here is derived from an EMBL/GenBank/DDBJ whole genome shotgun (WGS) entry which is preliminary data.</text>
</comment>
<gene>
    <name evidence="3" type="ORF">FIESC28_08161</name>
</gene>
<evidence type="ECO:0000256" key="2">
    <source>
        <dbReference type="SAM" id="MobiDB-lite"/>
    </source>
</evidence>
<feature type="compositionally biased region" description="Basic and acidic residues" evidence="2">
    <location>
        <begin position="348"/>
        <end position="366"/>
    </location>
</feature>
<name>A0A366R8K3_9HYPO</name>
<feature type="compositionally biased region" description="Polar residues" evidence="2">
    <location>
        <begin position="178"/>
        <end position="191"/>
    </location>
</feature>
<feature type="region of interest" description="Disordered" evidence="2">
    <location>
        <begin position="132"/>
        <end position="246"/>
    </location>
</feature>
<keyword evidence="1" id="KW-0175">Coiled coil</keyword>
<keyword evidence="4" id="KW-1185">Reference proteome</keyword>
<feature type="compositionally biased region" description="Polar residues" evidence="2">
    <location>
        <begin position="154"/>
        <end position="169"/>
    </location>
</feature>
<evidence type="ECO:0000313" key="3">
    <source>
        <dbReference type="EMBL" id="RBR13484.1"/>
    </source>
</evidence>
<dbReference type="EMBL" id="QKXC01000181">
    <property type="protein sequence ID" value="RBR13484.1"/>
    <property type="molecule type" value="Genomic_DNA"/>
</dbReference>
<organism evidence="3 4">
    <name type="scientific">Fusarium coffeatum</name>
    <dbReference type="NCBI Taxonomy" id="231269"/>
    <lineage>
        <taxon>Eukaryota</taxon>
        <taxon>Fungi</taxon>
        <taxon>Dikarya</taxon>
        <taxon>Ascomycota</taxon>
        <taxon>Pezizomycotina</taxon>
        <taxon>Sordariomycetes</taxon>
        <taxon>Hypocreomycetidae</taxon>
        <taxon>Hypocreales</taxon>
        <taxon>Nectriaceae</taxon>
        <taxon>Fusarium</taxon>
        <taxon>Fusarium incarnatum-equiseti species complex</taxon>
    </lineage>
</organism>
<dbReference type="RefSeq" id="XP_031013642.1">
    <property type="nucleotide sequence ID" value="XM_031162300.1"/>
</dbReference>
<dbReference type="AlphaFoldDB" id="A0A366R8K3"/>
<feature type="compositionally biased region" description="Basic and acidic residues" evidence="2">
    <location>
        <begin position="197"/>
        <end position="207"/>
    </location>
</feature>
<dbReference type="OrthoDB" id="5096715at2759"/>
<feature type="compositionally biased region" description="Polar residues" evidence="2">
    <location>
        <begin position="214"/>
        <end position="246"/>
    </location>
</feature>
<feature type="region of interest" description="Disordered" evidence="2">
    <location>
        <begin position="326"/>
        <end position="366"/>
    </location>
</feature>
<feature type="compositionally biased region" description="Basic and acidic residues" evidence="2">
    <location>
        <begin position="133"/>
        <end position="148"/>
    </location>
</feature>
<evidence type="ECO:0000256" key="1">
    <source>
        <dbReference type="SAM" id="Coils"/>
    </source>
</evidence>
<proteinExistence type="predicted"/>
<dbReference type="Proteomes" id="UP000253153">
    <property type="component" value="Unassembled WGS sequence"/>
</dbReference>
<evidence type="ECO:0000313" key="4">
    <source>
        <dbReference type="Proteomes" id="UP000253153"/>
    </source>
</evidence>
<feature type="coiled-coil region" evidence="1">
    <location>
        <begin position="62"/>
        <end position="99"/>
    </location>
</feature>
<accession>A0A366R8K3</accession>
<sequence>MDCPSTKLIDLLRACLPRWEEELEQIKDPDAALNQKLALIHDRSKSRIEEFSLNHLRDGVAIAALKQALLSDGRQIERLELERKDKMKQHQELQNADAEAVAGKIIGDLVNILGLDTAQKLAPVLYSRQPVQEPDRDLCDSNDVERGSRRPKAVTNTAISTSDTGYNTRNRQKYRQRPSPSVNEPCSGESSSAKRKLALDVDNERPPKLHRSAGTKTQPAKASRSDSVSPPSTLSIRSPGSHQYSSIGGKALAIDARRGMTTQSRKITFGGDRTAQVTVHRDSSNELWICAVKFSQGQNTRRIDNFMGRSIIPGFLQLVNRDHAQVTNRRERQQSAQQEAQVTSRAQFDSKDNEPTRPDVDKKKKF</sequence>
<reference evidence="3 4" key="1">
    <citation type="submission" date="2018-06" db="EMBL/GenBank/DDBJ databases">
        <title>Fusarium incarnatum-equiseti species complex species 28.</title>
        <authorList>
            <person name="Gardiner D.M."/>
        </authorList>
    </citation>
    <scope>NUCLEOTIDE SEQUENCE [LARGE SCALE GENOMIC DNA]</scope>
    <source>
        <strain evidence="3 4">FIESC_28</strain>
    </source>
</reference>
<protein>
    <submittedName>
        <fullName evidence="3">Uncharacterized protein</fullName>
    </submittedName>
</protein>